<name>A0A2A7AYY7_9FIRM</name>
<sequence length="180" mass="19600">MKCIKKLVALTLAAVLALTMLTACGGTPAEPLTQPDINKGKEIAAALNEARVAAGKKEVPFDEEYSVKLTEYANAYTNWQFAWRAYDQDQTAENKATLDAAKRKYDEVSKELPSGVSKGKMLKVNVAAFDNVKANGRNYFAGTDKNGNYYPLATQEGNMCAVTVITKEDLTFAIVFVGTK</sequence>
<dbReference type="AlphaFoldDB" id="A0A2A7AYY7"/>
<proteinExistence type="predicted"/>
<dbReference type="RefSeq" id="WP_097779193.1">
    <property type="nucleotide sequence ID" value="NZ_NMTZ01000014.1"/>
</dbReference>
<comment type="caution">
    <text evidence="2">The sequence shown here is derived from an EMBL/GenBank/DDBJ whole genome shotgun (WGS) entry which is preliminary data.</text>
</comment>
<dbReference type="Proteomes" id="UP000220480">
    <property type="component" value="Unassembled WGS sequence"/>
</dbReference>
<evidence type="ECO:0000313" key="2">
    <source>
        <dbReference type="EMBL" id="PDX84387.1"/>
    </source>
</evidence>
<dbReference type="EMBL" id="NMTZ01000014">
    <property type="protein sequence ID" value="PDX84387.1"/>
    <property type="molecule type" value="Genomic_DNA"/>
</dbReference>
<evidence type="ECO:0008006" key="4">
    <source>
        <dbReference type="Google" id="ProtNLM"/>
    </source>
</evidence>
<evidence type="ECO:0000256" key="1">
    <source>
        <dbReference type="SAM" id="SignalP"/>
    </source>
</evidence>
<feature type="chain" id="PRO_5038815186" description="Lipoprotein" evidence="1">
    <location>
        <begin position="26"/>
        <end position="180"/>
    </location>
</feature>
<reference evidence="2 3" key="1">
    <citation type="journal article" date="2017" name="Front. Microbiol.">
        <title>New Insights into the Diversity of the Genus Faecalibacterium.</title>
        <authorList>
            <person name="Benevides L."/>
            <person name="Burman S."/>
            <person name="Martin R."/>
            <person name="Robert V."/>
            <person name="Thomas M."/>
            <person name="Miquel S."/>
            <person name="Chain F."/>
            <person name="Sokol H."/>
            <person name="Bermudez-Humaran L.G."/>
            <person name="Morrison M."/>
            <person name="Langella P."/>
            <person name="Azevedo V.A."/>
            <person name="Chatel J.M."/>
            <person name="Soares S."/>
        </authorList>
    </citation>
    <scope>NUCLEOTIDE SEQUENCE [LARGE SCALE GENOMIC DNA]</scope>
    <source>
        <strain evidence="2 3">CNCM I 4644</strain>
    </source>
</reference>
<organism evidence="2 3">
    <name type="scientific">Faecalibacterium prausnitzii</name>
    <dbReference type="NCBI Taxonomy" id="853"/>
    <lineage>
        <taxon>Bacteria</taxon>
        <taxon>Bacillati</taxon>
        <taxon>Bacillota</taxon>
        <taxon>Clostridia</taxon>
        <taxon>Eubacteriales</taxon>
        <taxon>Oscillospiraceae</taxon>
        <taxon>Faecalibacterium</taxon>
    </lineage>
</organism>
<protein>
    <recommendedName>
        <fullName evidence="4">Lipoprotein</fullName>
    </recommendedName>
</protein>
<keyword evidence="1" id="KW-0732">Signal</keyword>
<dbReference type="PROSITE" id="PS51257">
    <property type="entry name" value="PROKAR_LIPOPROTEIN"/>
    <property type="match status" value="1"/>
</dbReference>
<gene>
    <name evidence="2" type="ORF">CGS59_05450</name>
</gene>
<evidence type="ECO:0000313" key="3">
    <source>
        <dbReference type="Proteomes" id="UP000220480"/>
    </source>
</evidence>
<accession>A0A2A7AYY7</accession>
<feature type="signal peptide" evidence="1">
    <location>
        <begin position="1"/>
        <end position="25"/>
    </location>
</feature>